<comment type="caution">
    <text evidence="2">The sequence shown here is derived from an EMBL/GenBank/DDBJ whole genome shotgun (WGS) entry which is preliminary data.</text>
</comment>
<feature type="compositionally biased region" description="Basic and acidic residues" evidence="1">
    <location>
        <begin position="70"/>
        <end position="83"/>
    </location>
</feature>
<protein>
    <submittedName>
        <fullName evidence="2">Uncharacterized protein</fullName>
    </submittedName>
</protein>
<evidence type="ECO:0000313" key="3">
    <source>
        <dbReference type="Proteomes" id="UP000178129"/>
    </source>
</evidence>
<organism evidence="2 3">
    <name type="scientific">Rhynchosporium graminicola</name>
    <dbReference type="NCBI Taxonomy" id="2792576"/>
    <lineage>
        <taxon>Eukaryota</taxon>
        <taxon>Fungi</taxon>
        <taxon>Dikarya</taxon>
        <taxon>Ascomycota</taxon>
        <taxon>Pezizomycotina</taxon>
        <taxon>Leotiomycetes</taxon>
        <taxon>Helotiales</taxon>
        <taxon>Ploettnerulaceae</taxon>
        <taxon>Rhynchosporium</taxon>
    </lineage>
</organism>
<feature type="region of interest" description="Disordered" evidence="1">
    <location>
        <begin position="51"/>
        <end position="109"/>
    </location>
</feature>
<proteinExistence type="predicted"/>
<reference evidence="3" key="1">
    <citation type="submission" date="2016-03" db="EMBL/GenBank/DDBJ databases">
        <authorList>
            <person name="Ploux O."/>
        </authorList>
    </citation>
    <scope>NUCLEOTIDE SEQUENCE [LARGE SCALE GENOMIC DNA]</scope>
    <source>
        <strain evidence="3">UK7</strain>
    </source>
</reference>
<name>A0A1E1JXG2_9HELO</name>
<dbReference type="AlphaFoldDB" id="A0A1E1JXG2"/>
<feature type="compositionally biased region" description="Polar residues" evidence="1">
    <location>
        <begin position="86"/>
        <end position="107"/>
    </location>
</feature>
<sequence length="426" mass="47693">MFRPSSSLLFRPMPILNKLHQPLPLTPRQSTQLLNLLSTSFRQQLDLEHPMFRTDSNTDQKSTHSARRSSLSDHDKNPTDRHMHSVLTNPLFSVSPGTGKRNGTSGTLRDPMDVFSQAVANGMMTTSYARACLAAKKKQIVESSVLVIRDGMKESGAGLQVLKWLVSSGTTNSNEFLKDQEFVKIMMEYMVAEGLQESAWKWIKKSLQNFSEVFLNSSQAIARAQIEFAMPLLYLVKAEAANTDSSTSLDAAYVTLSRAAGYLGGLATRDMLAILGTPGRFLIRSSIMPSRTRPPPSEAAFESFLSLIPVITRSPTRYYAFLSLHHPTKPSPDLVLNYIRNIQLKKSSPEETRSQRTIFIESSNIQVGLDTAKLLLLQHRYTEADEVMQYLQTHYPVQLGIKERRQLEQAKAEATSLELLERLGLA</sequence>
<gene>
    <name evidence="2" type="ORF">RCO7_06916</name>
</gene>
<evidence type="ECO:0000256" key="1">
    <source>
        <dbReference type="SAM" id="MobiDB-lite"/>
    </source>
</evidence>
<dbReference type="EMBL" id="FJUW01000004">
    <property type="protein sequence ID" value="CZS90412.1"/>
    <property type="molecule type" value="Genomic_DNA"/>
</dbReference>
<keyword evidence="3" id="KW-1185">Reference proteome</keyword>
<feature type="compositionally biased region" description="Basic and acidic residues" evidence="1">
    <location>
        <begin position="51"/>
        <end position="62"/>
    </location>
</feature>
<evidence type="ECO:0000313" key="2">
    <source>
        <dbReference type="EMBL" id="CZS90412.1"/>
    </source>
</evidence>
<dbReference type="Proteomes" id="UP000178129">
    <property type="component" value="Unassembled WGS sequence"/>
</dbReference>
<dbReference type="InParanoid" id="A0A1E1JXG2"/>
<accession>A0A1E1JXG2</accession>